<dbReference type="InterPro" id="IPR051677">
    <property type="entry name" value="AfsR-DnrI-RedD_regulator"/>
</dbReference>
<name>A0A9W4E135_9ACTN</name>
<comment type="caution">
    <text evidence="10">The sequence shown here is derived from an EMBL/GenBank/DDBJ whole genome shotgun (WGS) entry which is preliminary data.</text>
</comment>
<dbReference type="Pfam" id="PF13181">
    <property type="entry name" value="TPR_8"/>
    <property type="match status" value="1"/>
</dbReference>
<feature type="DNA-binding region" description="OmpR/PhoB-type" evidence="7">
    <location>
        <begin position="1"/>
        <end position="93"/>
    </location>
</feature>
<evidence type="ECO:0000256" key="7">
    <source>
        <dbReference type="PROSITE-ProRule" id="PRU01091"/>
    </source>
</evidence>
<evidence type="ECO:0000256" key="6">
    <source>
        <dbReference type="PROSITE-ProRule" id="PRU00339"/>
    </source>
</evidence>
<dbReference type="RefSeq" id="WP_251496691.1">
    <property type="nucleotide sequence ID" value="NZ_CAJSLV010000081.1"/>
</dbReference>
<evidence type="ECO:0000256" key="8">
    <source>
        <dbReference type="SAM" id="MobiDB-lite"/>
    </source>
</evidence>
<reference evidence="10" key="1">
    <citation type="submission" date="2021-05" db="EMBL/GenBank/DDBJ databases">
        <authorList>
            <person name="Arsene-Ploetze F."/>
        </authorList>
    </citation>
    <scope>NUCLEOTIDE SEQUENCE</scope>
    <source>
        <strain evidence="10">DSM 42138</strain>
    </source>
</reference>
<dbReference type="Proteomes" id="UP001152519">
    <property type="component" value="Unassembled WGS sequence"/>
</dbReference>
<sequence>MLLCLLGPLAIVDDSHAEIVLPHGRLRTLLAALLTRANQTVPVDELVDIVWDSQPTADAERTVRSYMARLRRALGPAVSARIHTGSPGYQCELDVHELDLSRFEQLCGQARAAAAEQAWPLATRLFAEALGLWRGTPLSDITSDLLQAREVPRLEQLRLQAVEDHIEAQVHLGRHQHLIPELQDLTTRFPLRERLHVQLMRSLAGAGRRAEALDAYHSARRTLVDQLGIEPGPELRRLQERILDGDTSLLAPRRPGAIRELDAVVAPRQLPSSIRHFVGREYELLLLNQLLTEQTDVGGGAVIAAIDGTVGTGKTALAVHWGHRHGDRFPDGQLYVDLRGADPFDVPVTPAAAVHGFLVALGVPARQIPLDVGEQLALYRSHLAARRMLVLLDDARDADQVRPLLPGSPGSVVLMTSRTRLTDLVALDGAVPITLDPLADSEAHDLLGHRLGTERVERQGPAVAGLTELCAGLPLALNIAAAKAIAEPDRPLAELVGELRAARRRVGRLRPDGDGDGRDTGDPDPLPDHGATDERNAALWAVRTFAPEVNRAFRMLAVQPGREGSVPAPAVPDTPAPGVAGLGTVPAPVPGVAACLPCHCAAEHPGLPHCSLTRLAAPAPHTQPHLPPAVLNTAWSEAEYANLVAAWLAALAAADRLSDPVTWIRARRMIGHAYGELGQYDQALNYLSQALARIAEHPDPLEQAHTHRQLARTWDGRRDDRQALHHAACALRLYRRLNQPIWEAYALNQVGWYAAHLGHPDAARGHCSEALTLHRRHGNLDGEANTLDSLGFIEHLTGGHERAVEHYRSALNLYQVLGNVPQAATILGNLGHVYADSGDPSQARQAWTEAAAHYREVGRTRDAEQVELRLAAEPG</sequence>
<feature type="repeat" description="TPR" evidence="6">
    <location>
        <begin position="664"/>
        <end position="697"/>
    </location>
</feature>
<dbReference type="CDD" id="cd15831">
    <property type="entry name" value="BTAD"/>
    <property type="match status" value="1"/>
</dbReference>
<evidence type="ECO:0000256" key="4">
    <source>
        <dbReference type="ARBA" id="ARBA00023125"/>
    </source>
</evidence>
<dbReference type="InterPro" id="IPR001867">
    <property type="entry name" value="OmpR/PhoB-type_DNA-bd"/>
</dbReference>
<keyword evidence="2" id="KW-0902">Two-component regulatory system</keyword>
<dbReference type="GO" id="GO:0043531">
    <property type="term" value="F:ADP binding"/>
    <property type="evidence" value="ECO:0007669"/>
    <property type="project" value="InterPro"/>
</dbReference>
<keyword evidence="4 7" id="KW-0238">DNA-binding</keyword>
<dbReference type="Pfam" id="PF13424">
    <property type="entry name" value="TPR_12"/>
    <property type="match status" value="1"/>
</dbReference>
<comment type="similarity">
    <text evidence="1">Belongs to the AfsR/DnrI/RedD regulatory family.</text>
</comment>
<dbReference type="InterPro" id="IPR019734">
    <property type="entry name" value="TPR_rpt"/>
</dbReference>
<dbReference type="SMART" id="SM01043">
    <property type="entry name" value="BTAD"/>
    <property type="match status" value="1"/>
</dbReference>
<dbReference type="PANTHER" id="PTHR35807:SF1">
    <property type="entry name" value="TRANSCRIPTIONAL REGULATOR REDD"/>
    <property type="match status" value="1"/>
</dbReference>
<dbReference type="Gene3D" id="1.10.10.10">
    <property type="entry name" value="Winged helix-like DNA-binding domain superfamily/Winged helix DNA-binding domain"/>
    <property type="match status" value="1"/>
</dbReference>
<feature type="region of interest" description="Disordered" evidence="8">
    <location>
        <begin position="507"/>
        <end position="532"/>
    </location>
</feature>
<dbReference type="EMBL" id="CAJSLV010000081">
    <property type="protein sequence ID" value="CAG6397157.1"/>
    <property type="molecule type" value="Genomic_DNA"/>
</dbReference>
<dbReference type="PROSITE" id="PS51755">
    <property type="entry name" value="OMPR_PHOB"/>
    <property type="match status" value="1"/>
</dbReference>
<dbReference type="PANTHER" id="PTHR35807">
    <property type="entry name" value="TRANSCRIPTIONAL REGULATOR REDD-RELATED"/>
    <property type="match status" value="1"/>
</dbReference>
<gene>
    <name evidence="10" type="ORF">SCOCK_50206</name>
</gene>
<keyword evidence="5" id="KW-0804">Transcription</keyword>
<dbReference type="GO" id="GO:0000160">
    <property type="term" value="P:phosphorelay signal transduction system"/>
    <property type="evidence" value="ECO:0007669"/>
    <property type="project" value="UniProtKB-KW"/>
</dbReference>
<dbReference type="GO" id="GO:0006355">
    <property type="term" value="P:regulation of DNA-templated transcription"/>
    <property type="evidence" value="ECO:0007669"/>
    <property type="project" value="InterPro"/>
</dbReference>
<organism evidence="10 11">
    <name type="scientific">Actinacidiphila cocklensis</name>
    <dbReference type="NCBI Taxonomy" id="887465"/>
    <lineage>
        <taxon>Bacteria</taxon>
        <taxon>Bacillati</taxon>
        <taxon>Actinomycetota</taxon>
        <taxon>Actinomycetes</taxon>
        <taxon>Kitasatosporales</taxon>
        <taxon>Streptomycetaceae</taxon>
        <taxon>Actinacidiphila</taxon>
    </lineage>
</organism>
<dbReference type="InterPro" id="IPR011990">
    <property type="entry name" value="TPR-like_helical_dom_sf"/>
</dbReference>
<keyword evidence="11" id="KW-1185">Reference proteome</keyword>
<dbReference type="PRINTS" id="PR00364">
    <property type="entry name" value="DISEASERSIST"/>
</dbReference>
<dbReference type="SUPFAM" id="SSF48452">
    <property type="entry name" value="TPR-like"/>
    <property type="match status" value="2"/>
</dbReference>
<evidence type="ECO:0000313" key="10">
    <source>
        <dbReference type="EMBL" id="CAG6397157.1"/>
    </source>
</evidence>
<dbReference type="Pfam" id="PF00486">
    <property type="entry name" value="Trans_reg_C"/>
    <property type="match status" value="1"/>
</dbReference>
<dbReference type="InterPro" id="IPR027417">
    <property type="entry name" value="P-loop_NTPase"/>
</dbReference>
<dbReference type="GO" id="GO:0003677">
    <property type="term" value="F:DNA binding"/>
    <property type="evidence" value="ECO:0007669"/>
    <property type="project" value="UniProtKB-UniRule"/>
</dbReference>
<dbReference type="Pfam" id="PF03704">
    <property type="entry name" value="BTAD"/>
    <property type="match status" value="1"/>
</dbReference>
<feature type="compositionally biased region" description="Basic and acidic residues" evidence="8">
    <location>
        <begin position="509"/>
        <end position="532"/>
    </location>
</feature>
<evidence type="ECO:0000256" key="1">
    <source>
        <dbReference type="ARBA" id="ARBA00005820"/>
    </source>
</evidence>
<keyword evidence="6" id="KW-0802">TPR repeat</keyword>
<evidence type="ECO:0000256" key="5">
    <source>
        <dbReference type="ARBA" id="ARBA00023163"/>
    </source>
</evidence>
<dbReference type="Gene3D" id="1.25.40.10">
    <property type="entry name" value="Tetratricopeptide repeat domain"/>
    <property type="match status" value="2"/>
</dbReference>
<feature type="domain" description="OmpR/PhoB-type" evidence="9">
    <location>
        <begin position="1"/>
        <end position="93"/>
    </location>
</feature>
<evidence type="ECO:0000256" key="3">
    <source>
        <dbReference type="ARBA" id="ARBA00023015"/>
    </source>
</evidence>
<dbReference type="AlphaFoldDB" id="A0A9W4E135"/>
<accession>A0A9W4E135</accession>
<dbReference type="InterPro" id="IPR036388">
    <property type="entry name" value="WH-like_DNA-bd_sf"/>
</dbReference>
<protein>
    <submittedName>
        <fullName evidence="10">DNA-binding SARP family transcriptional activator</fullName>
    </submittedName>
</protein>
<dbReference type="SUPFAM" id="SSF52540">
    <property type="entry name" value="P-loop containing nucleoside triphosphate hydrolases"/>
    <property type="match status" value="1"/>
</dbReference>
<dbReference type="SMART" id="SM00028">
    <property type="entry name" value="TPR"/>
    <property type="match status" value="5"/>
</dbReference>
<keyword evidence="3" id="KW-0805">Transcription regulation</keyword>
<dbReference type="InterPro" id="IPR005158">
    <property type="entry name" value="BTAD"/>
</dbReference>
<dbReference type="SUPFAM" id="SSF46894">
    <property type="entry name" value="C-terminal effector domain of the bipartite response regulators"/>
    <property type="match status" value="1"/>
</dbReference>
<evidence type="ECO:0000313" key="11">
    <source>
        <dbReference type="Proteomes" id="UP001152519"/>
    </source>
</evidence>
<dbReference type="InterPro" id="IPR016032">
    <property type="entry name" value="Sig_transdc_resp-reg_C-effctor"/>
</dbReference>
<dbReference type="SMART" id="SM00862">
    <property type="entry name" value="Trans_reg_C"/>
    <property type="match status" value="1"/>
</dbReference>
<evidence type="ECO:0000256" key="2">
    <source>
        <dbReference type="ARBA" id="ARBA00023012"/>
    </source>
</evidence>
<dbReference type="PROSITE" id="PS50005">
    <property type="entry name" value="TPR"/>
    <property type="match status" value="1"/>
</dbReference>
<proteinExistence type="inferred from homology"/>
<evidence type="ECO:0000259" key="9">
    <source>
        <dbReference type="PROSITE" id="PS51755"/>
    </source>
</evidence>
<dbReference type="Gene3D" id="3.40.50.300">
    <property type="entry name" value="P-loop containing nucleotide triphosphate hydrolases"/>
    <property type="match status" value="1"/>
</dbReference>